<dbReference type="InterPro" id="IPR051686">
    <property type="entry name" value="Lipoprotein_DolP"/>
</dbReference>
<dbReference type="PROSITE" id="PS50914">
    <property type="entry name" value="BON"/>
    <property type="match status" value="3"/>
</dbReference>
<evidence type="ECO:0000313" key="3">
    <source>
        <dbReference type="EMBL" id="SFI76659.1"/>
    </source>
</evidence>
<evidence type="ECO:0000259" key="2">
    <source>
        <dbReference type="PROSITE" id="PS50914"/>
    </source>
</evidence>
<dbReference type="Pfam" id="PF04972">
    <property type="entry name" value="BON"/>
    <property type="match status" value="3"/>
</dbReference>
<dbReference type="RefSeq" id="WP_090837626.1">
    <property type="nucleotide sequence ID" value="NZ_FORM01000002.1"/>
</dbReference>
<keyword evidence="4" id="KW-1185">Reference proteome</keyword>
<evidence type="ECO:0000256" key="1">
    <source>
        <dbReference type="ARBA" id="ARBA00022729"/>
    </source>
</evidence>
<reference evidence="4" key="1">
    <citation type="submission" date="2016-10" db="EMBL/GenBank/DDBJ databases">
        <authorList>
            <person name="Varghese N."/>
            <person name="Submissions S."/>
        </authorList>
    </citation>
    <scope>NUCLEOTIDE SEQUENCE [LARGE SCALE GENOMIC DNA]</scope>
    <source>
        <strain evidence="4">DSM 28881</strain>
    </source>
</reference>
<dbReference type="AlphaFoldDB" id="A0A1I3KVV8"/>
<evidence type="ECO:0000313" key="4">
    <source>
        <dbReference type="Proteomes" id="UP000199559"/>
    </source>
</evidence>
<feature type="domain" description="BON" evidence="2">
    <location>
        <begin position="149"/>
        <end position="217"/>
    </location>
</feature>
<dbReference type="EMBL" id="FORM01000002">
    <property type="protein sequence ID" value="SFI76659.1"/>
    <property type="molecule type" value="Genomic_DNA"/>
</dbReference>
<feature type="domain" description="BON" evidence="2">
    <location>
        <begin position="3"/>
        <end position="71"/>
    </location>
</feature>
<dbReference type="InterPro" id="IPR007055">
    <property type="entry name" value="BON_dom"/>
</dbReference>
<dbReference type="STRING" id="1144750.SAMN05443431_102138"/>
<protein>
    <submittedName>
        <fullName evidence="3">Osmotically-inducible protein OsmY, contains BON domain</fullName>
    </submittedName>
</protein>
<name>A0A1I3KVV8_9FLAO</name>
<dbReference type="SMART" id="SM00749">
    <property type="entry name" value="BON"/>
    <property type="match status" value="3"/>
</dbReference>
<dbReference type="Proteomes" id="UP000199559">
    <property type="component" value="Unassembled WGS sequence"/>
</dbReference>
<accession>A0A1I3KVV8</accession>
<dbReference type="PANTHER" id="PTHR34606:SF4">
    <property type="entry name" value="OUTER MEMBRANE LIPOPROTEIN DOLP"/>
    <property type="match status" value="1"/>
</dbReference>
<keyword evidence="1" id="KW-0732">Signal</keyword>
<sequence>MKTDFEIKKDVLEELAWLPNIDNTQIGVTVDDGVVTLTGEVNVLPKKIAIEDAVKSLCGVKALAEAITVKYGSTDKQSDIEIAKAAINTLEWNASVPSENIIVEVEDGRIYLTGELEWPYQKSFAKRTIEHLYGVKEVVNNIHLKPKPTPGNVEHLIQKAFTRSANIDAKNIKVAVNDHELTLSGTVHSIKEKEDAEIAAYNAPGINNVINLLKVDYYPMYL</sequence>
<dbReference type="Gene3D" id="3.30.1340.30">
    <property type="match status" value="3"/>
</dbReference>
<organism evidence="3 4">
    <name type="scientific">Olleya namhaensis</name>
    <dbReference type="NCBI Taxonomy" id="1144750"/>
    <lineage>
        <taxon>Bacteria</taxon>
        <taxon>Pseudomonadati</taxon>
        <taxon>Bacteroidota</taxon>
        <taxon>Flavobacteriia</taxon>
        <taxon>Flavobacteriales</taxon>
        <taxon>Flavobacteriaceae</taxon>
    </lineage>
</organism>
<dbReference type="PANTHER" id="PTHR34606">
    <property type="entry name" value="BON DOMAIN-CONTAINING PROTEIN"/>
    <property type="match status" value="1"/>
</dbReference>
<dbReference type="InterPro" id="IPR014004">
    <property type="entry name" value="Transpt-assoc_nodulatn_dom_bac"/>
</dbReference>
<feature type="domain" description="BON" evidence="2">
    <location>
        <begin position="78"/>
        <end position="146"/>
    </location>
</feature>
<proteinExistence type="predicted"/>
<gene>
    <name evidence="3" type="ORF">SAMN05443431_102138</name>
</gene>